<dbReference type="OrthoDB" id="2013972at2759"/>
<reference evidence="2 3" key="1">
    <citation type="journal article" date="2019" name="Sci. Rep.">
        <title>Colletotrichum shisoi sp. nov., an anthracnose pathogen of Perilla frutescens in Japan: molecular phylogenetic, morphological and genomic evidence.</title>
        <authorList>
            <person name="Gan P."/>
            <person name="Tsushima A."/>
            <person name="Hiroyama R."/>
            <person name="Narusaka M."/>
            <person name="Takano Y."/>
            <person name="Narusaka Y."/>
            <person name="Kawaradani M."/>
            <person name="Damm U."/>
            <person name="Shirasu K."/>
        </authorList>
    </citation>
    <scope>NUCLEOTIDE SEQUENCE [LARGE SCALE GENOMIC DNA]</scope>
    <source>
        <strain evidence="2 3">PG-2018a</strain>
    </source>
</reference>
<protein>
    <submittedName>
        <fullName evidence="2">Uncharacterized protein</fullName>
    </submittedName>
</protein>
<dbReference type="AlphaFoldDB" id="A0A5Q4C4T7"/>
<evidence type="ECO:0000313" key="2">
    <source>
        <dbReference type="EMBL" id="TQN74011.1"/>
    </source>
</evidence>
<gene>
    <name evidence="2" type="ORF">CSHISOI_01423</name>
</gene>
<comment type="caution">
    <text evidence="2">The sequence shown here is derived from an EMBL/GenBank/DDBJ whole genome shotgun (WGS) entry which is preliminary data.</text>
</comment>
<feature type="compositionally biased region" description="Low complexity" evidence="1">
    <location>
        <begin position="59"/>
        <end position="70"/>
    </location>
</feature>
<evidence type="ECO:0000313" key="3">
    <source>
        <dbReference type="Proteomes" id="UP000326340"/>
    </source>
</evidence>
<dbReference type="Proteomes" id="UP000326340">
    <property type="component" value="Unassembled WGS sequence"/>
</dbReference>
<organism evidence="2 3">
    <name type="scientific">Colletotrichum shisoi</name>
    <dbReference type="NCBI Taxonomy" id="2078593"/>
    <lineage>
        <taxon>Eukaryota</taxon>
        <taxon>Fungi</taxon>
        <taxon>Dikarya</taxon>
        <taxon>Ascomycota</taxon>
        <taxon>Pezizomycotina</taxon>
        <taxon>Sordariomycetes</taxon>
        <taxon>Hypocreomycetidae</taxon>
        <taxon>Glomerellales</taxon>
        <taxon>Glomerellaceae</taxon>
        <taxon>Colletotrichum</taxon>
        <taxon>Colletotrichum destructivum species complex</taxon>
    </lineage>
</organism>
<feature type="region of interest" description="Disordered" evidence="1">
    <location>
        <begin position="48"/>
        <end position="70"/>
    </location>
</feature>
<sequence length="70" mass="7876">MAPLTRAHGWTPEEVDVFLVDVRNNIKDRNVHAYWTMTQVREVAYSGSSRPRFSGCGLSRSGSIFSSRTS</sequence>
<dbReference type="EMBL" id="PUHP01000060">
    <property type="protein sequence ID" value="TQN74011.1"/>
    <property type="molecule type" value="Genomic_DNA"/>
</dbReference>
<name>A0A5Q4C4T7_9PEZI</name>
<keyword evidence="3" id="KW-1185">Reference proteome</keyword>
<proteinExistence type="predicted"/>
<evidence type="ECO:0000256" key="1">
    <source>
        <dbReference type="SAM" id="MobiDB-lite"/>
    </source>
</evidence>
<accession>A0A5Q4C4T7</accession>